<proteinExistence type="predicted"/>
<dbReference type="Pfam" id="PF25290">
    <property type="entry name" value="CGLA_M"/>
    <property type="match status" value="1"/>
</dbReference>
<feature type="domain" description="Lambda-carrageenase middle" evidence="1">
    <location>
        <begin position="626"/>
        <end position="843"/>
    </location>
</feature>
<reference evidence="3 4" key="1">
    <citation type="submission" date="2019-04" db="EMBL/GenBank/DDBJ databases">
        <authorList>
            <person name="Van Vliet M D."/>
        </authorList>
    </citation>
    <scope>NUCLEOTIDE SEQUENCE [LARGE SCALE GENOMIC DNA]</scope>
    <source>
        <strain evidence="3 4">F1</strain>
    </source>
</reference>
<evidence type="ECO:0008006" key="5">
    <source>
        <dbReference type="Google" id="ProtNLM"/>
    </source>
</evidence>
<evidence type="ECO:0000259" key="1">
    <source>
        <dbReference type="Pfam" id="PF25290"/>
    </source>
</evidence>
<evidence type="ECO:0000259" key="2">
    <source>
        <dbReference type="Pfam" id="PF25292"/>
    </source>
</evidence>
<dbReference type="EMBL" id="CAAHFG010000001">
    <property type="protein sequence ID" value="VGO11967.1"/>
    <property type="molecule type" value="Genomic_DNA"/>
</dbReference>
<keyword evidence="4" id="KW-1185">Reference proteome</keyword>
<evidence type="ECO:0000313" key="4">
    <source>
        <dbReference type="Proteomes" id="UP000366872"/>
    </source>
</evidence>
<name>A0A6C2TWM8_PONDE</name>
<protein>
    <recommendedName>
        <fullName evidence="5">Lambda-carrageenase</fullName>
    </recommendedName>
</protein>
<gene>
    <name evidence="3" type="ORF">PDESU_00515</name>
</gene>
<accession>A0A6C2TWM8</accession>
<dbReference type="Pfam" id="PF25292">
    <property type="entry name" value="Beta-prop_CGLA"/>
    <property type="match status" value="1"/>
</dbReference>
<dbReference type="RefSeq" id="WP_136077674.1">
    <property type="nucleotide sequence ID" value="NZ_CAAHFG010000001.1"/>
</dbReference>
<dbReference type="Proteomes" id="UP000366872">
    <property type="component" value="Unassembled WGS sequence"/>
</dbReference>
<dbReference type="InterPro" id="IPR057420">
    <property type="entry name" value="Beta-prop_CGLA"/>
</dbReference>
<evidence type="ECO:0000313" key="3">
    <source>
        <dbReference type="EMBL" id="VGO11967.1"/>
    </source>
</evidence>
<organism evidence="3 4">
    <name type="scientific">Pontiella desulfatans</name>
    <dbReference type="NCBI Taxonomy" id="2750659"/>
    <lineage>
        <taxon>Bacteria</taxon>
        <taxon>Pseudomonadati</taxon>
        <taxon>Kiritimatiellota</taxon>
        <taxon>Kiritimatiellia</taxon>
        <taxon>Kiritimatiellales</taxon>
        <taxon>Pontiellaceae</taxon>
        <taxon>Pontiella</taxon>
    </lineage>
</organism>
<feature type="domain" description="Lambda-carrageenase beta-propeller" evidence="2">
    <location>
        <begin position="55"/>
        <end position="175"/>
    </location>
</feature>
<sequence length="1298" mass="140914">MSYMDKVGLCIGLSAGLLAHDTLSQTAFQPYSAQGDNLIHVTTADFDGVGAKDYVVGMSIEGKVIAFQRPALIVDPASTTNRLWEYQTPCSFNIMIDAGEAITNSPGDEVLVPGTDGHLRILSSTGVLLEDWAVSAGALYSVDVGVSSSGAIRIVTGGVDGRIYILDETGAVLSSSRPQSWGVVRRVVAGNYDGAGGDEVISFYDDNAFSGGNYFEITDLDTLSRPAYWGATGLNTNDVQESMGWTDKQLPHAYDMDGDGDEELVGHWGVLHPENGAGSQLLSTMLSTGERLRFQEEYADVYEDTDTGKYLLQQGIPGNFRNWAAYPGPEMLTIYGDDLYILDYDTVNESANTRFRVKDYGYAHTLYHFTDAARLEDRSGGLDKVVLAGPANGDDHFYVVGLNSNQWKEDAKTIDGNGVLGDVRGSLDDLARDIDSFAGTIAEGGEPIWYIDYFAGYLGLWDKTDPSLVAERADEVVAAMGEWNEELFGNGYEPQRIYWTASLSPASNGTTVQHAATNGLENVAAALAERGAHFCMIIGKGNNLYISPGHLADIFEASIHNGHCYMMARTKELAEAHDIDSYKPHMDAVIARAVSLGVAPPKIMICTKGAVFSVMTPSQASTYFPAYKDVFVPGVENSNVSDLDWSFAERVGLWLNGDVESWGCNSIGDNLTPNRVTEFGGMRNGHVVLRHLLSQYALGADVFRITSIQGKENPLFLRDGTGPEYSSAYRQGIFNFLKMVEAGIYPNTPDRSRLKGVSPVAAALYQPNHTRLRELTYNHNYKNYSAPPQDYVINHLACWDAYRDTPDVDLTVIMLNNTRRWDNLLPTSPSGFVPVVPYSDRAALESNAWCNRAFQTDGDSWDEFGSLATARDTIAAELVAQKFNQLFYVENECFWQVTQQKDDPDTLFGVFMDSNTLSPANRSVNLKSGSADGVWEVFDQFGSQLIPLGILADPGDEVAVDIPAGSVRLLVLKKLQPITVPVMGIAWDGSKEPALAITGIGGIIVPGGQGIRAGASSTDGTFGSAFSGVETTVNGSYEVRGVEHSADKSRISVSITNNTGSAIQLESMLFDYCRWYDLSPSKISVSYLSGDLAVAENTLLATISGNNILGWVADYDDFEVTLTNLPDFTLANSEYAVFRLEGSNAVGQYSGGGIDNVAISISGLANYESWAARFGLYSSNAWKTADLEPDGVDNWGEYLFGGHPMVDDADSIFPMFGVKMDGASQTLEYVYRRRSDYLARGLTYTVKTTTNLVSGAWSTNGVLDAGSGAISAEVDSVTNRVSTEGFPEQFLRLITQPN</sequence>
<dbReference type="InterPro" id="IPR057421">
    <property type="entry name" value="CGLA_M"/>
</dbReference>